<dbReference type="RefSeq" id="WP_106512399.1">
    <property type="nucleotide sequence ID" value="NZ_PXYI01000002.1"/>
</dbReference>
<proteinExistence type="predicted"/>
<reference evidence="1 2" key="1">
    <citation type="submission" date="2018-03" db="EMBL/GenBank/DDBJ databases">
        <title>The draft genome of Sphingosinicella sp. GL-C-18.</title>
        <authorList>
            <person name="Liu L."/>
            <person name="Li L."/>
            <person name="Liang L."/>
            <person name="Zhang X."/>
            <person name="Wang T."/>
        </authorList>
    </citation>
    <scope>NUCLEOTIDE SEQUENCE [LARGE SCALE GENOMIC DNA]</scope>
    <source>
        <strain evidence="1 2">GL-C-18</strain>
    </source>
</reference>
<sequence>MNAMTMIGTGRCDALVDALKAEFGGIWADRILEAEAIDFLWEARVRERYLGQDEALFFGDEEATEEMSRIVVLSCLDGCWNVGLCLVDGDGNAVELVWKRQFGSAADAEIAFHLAR</sequence>
<accession>A0A2P7QW93</accession>
<gene>
    <name evidence="1" type="ORF">C7I55_08340</name>
</gene>
<name>A0A2P7QW93_9SPHN</name>
<dbReference type="Proteomes" id="UP000241167">
    <property type="component" value="Unassembled WGS sequence"/>
</dbReference>
<comment type="caution">
    <text evidence="1">The sequence shown here is derived from an EMBL/GenBank/DDBJ whole genome shotgun (WGS) entry which is preliminary data.</text>
</comment>
<dbReference type="EMBL" id="PXYI01000002">
    <property type="protein sequence ID" value="PSJ42230.1"/>
    <property type="molecule type" value="Genomic_DNA"/>
</dbReference>
<organism evidence="1 2">
    <name type="scientific">Allosphingosinicella deserti</name>
    <dbReference type="NCBI Taxonomy" id="2116704"/>
    <lineage>
        <taxon>Bacteria</taxon>
        <taxon>Pseudomonadati</taxon>
        <taxon>Pseudomonadota</taxon>
        <taxon>Alphaproteobacteria</taxon>
        <taxon>Sphingomonadales</taxon>
        <taxon>Sphingomonadaceae</taxon>
        <taxon>Allosphingosinicella</taxon>
    </lineage>
</organism>
<dbReference type="AlphaFoldDB" id="A0A2P7QW93"/>
<evidence type="ECO:0000313" key="1">
    <source>
        <dbReference type="EMBL" id="PSJ42230.1"/>
    </source>
</evidence>
<evidence type="ECO:0000313" key="2">
    <source>
        <dbReference type="Proteomes" id="UP000241167"/>
    </source>
</evidence>
<keyword evidence="2" id="KW-1185">Reference proteome</keyword>
<protein>
    <submittedName>
        <fullName evidence="1">Uncharacterized protein</fullName>
    </submittedName>
</protein>
<dbReference type="OrthoDB" id="7472484at2"/>